<proteinExistence type="predicted"/>
<reference evidence="5 6" key="1">
    <citation type="submission" date="2019-07" db="EMBL/GenBank/DDBJ databases">
        <title>Annotation for the trematode Paragonimus westermani.</title>
        <authorList>
            <person name="Choi Y.-J."/>
        </authorList>
    </citation>
    <scope>NUCLEOTIDE SEQUENCE [LARGE SCALE GENOMIC DNA]</scope>
    <source>
        <strain evidence="5">180907_Pwestermani</strain>
    </source>
</reference>
<dbReference type="InterPro" id="IPR003000">
    <property type="entry name" value="Sirtuin"/>
</dbReference>
<evidence type="ECO:0000313" key="6">
    <source>
        <dbReference type="Proteomes" id="UP000699462"/>
    </source>
</evidence>
<dbReference type="SUPFAM" id="SSF52467">
    <property type="entry name" value="DHS-like NAD/FAD-binding domain"/>
    <property type="match status" value="1"/>
</dbReference>
<dbReference type="Gene3D" id="3.30.1600.10">
    <property type="entry name" value="SIR2/SIRT2 'Small Domain"/>
    <property type="match status" value="1"/>
</dbReference>
<evidence type="ECO:0000256" key="1">
    <source>
        <dbReference type="ARBA" id="ARBA00022679"/>
    </source>
</evidence>
<dbReference type="AlphaFoldDB" id="A0A8T0D681"/>
<evidence type="ECO:0000256" key="3">
    <source>
        <dbReference type="PROSITE-ProRule" id="PRU00236"/>
    </source>
</evidence>
<sequence length="91" mass="10338">MRRTLVLTGTGISEDGGIPDFTTPSTGHYENLSQYNLPWPEAVFDLQYFYSDPEPYYSFAKDTRDSFYLLTAVLGCFAHPKPTNLQLPESH</sequence>
<dbReference type="Pfam" id="PF02146">
    <property type="entry name" value="SIR2"/>
    <property type="match status" value="1"/>
</dbReference>
<dbReference type="InterPro" id="IPR029035">
    <property type="entry name" value="DHS-like_NAD/FAD-binding_dom"/>
</dbReference>
<dbReference type="InterPro" id="IPR026590">
    <property type="entry name" value="Ssirtuin_cat_dom"/>
</dbReference>
<protein>
    <recommendedName>
        <fullName evidence="4">Deacetylase sirtuin-type domain-containing protein</fullName>
    </recommendedName>
</protein>
<dbReference type="GO" id="GO:0016740">
    <property type="term" value="F:transferase activity"/>
    <property type="evidence" value="ECO:0007669"/>
    <property type="project" value="UniProtKB-KW"/>
</dbReference>
<accession>A0A8T0D681</accession>
<organism evidence="5 6">
    <name type="scientific">Paragonimus westermani</name>
    <dbReference type="NCBI Taxonomy" id="34504"/>
    <lineage>
        <taxon>Eukaryota</taxon>
        <taxon>Metazoa</taxon>
        <taxon>Spiralia</taxon>
        <taxon>Lophotrochozoa</taxon>
        <taxon>Platyhelminthes</taxon>
        <taxon>Trematoda</taxon>
        <taxon>Digenea</taxon>
        <taxon>Plagiorchiida</taxon>
        <taxon>Troglotremata</taxon>
        <taxon>Troglotrematidae</taxon>
        <taxon>Paragonimus</taxon>
    </lineage>
</organism>
<name>A0A8T0D681_9TREM</name>
<dbReference type="GO" id="GO:0070403">
    <property type="term" value="F:NAD+ binding"/>
    <property type="evidence" value="ECO:0007669"/>
    <property type="project" value="InterPro"/>
</dbReference>
<dbReference type="EMBL" id="JTDF01015771">
    <property type="protein sequence ID" value="KAF8562936.1"/>
    <property type="molecule type" value="Genomic_DNA"/>
</dbReference>
<keyword evidence="2" id="KW-0520">NAD</keyword>
<evidence type="ECO:0000313" key="5">
    <source>
        <dbReference type="EMBL" id="KAF8562936.1"/>
    </source>
</evidence>
<keyword evidence="1" id="KW-0808">Transferase</keyword>
<dbReference type="PROSITE" id="PS50305">
    <property type="entry name" value="SIRTUIN"/>
    <property type="match status" value="1"/>
</dbReference>
<evidence type="ECO:0000256" key="2">
    <source>
        <dbReference type="ARBA" id="ARBA00023027"/>
    </source>
</evidence>
<gene>
    <name evidence="5" type="ORF">P879_11926</name>
</gene>
<dbReference type="Gene3D" id="3.40.50.1220">
    <property type="entry name" value="TPP-binding domain"/>
    <property type="match status" value="1"/>
</dbReference>
<feature type="domain" description="Deacetylase sirtuin-type" evidence="4">
    <location>
        <begin position="1"/>
        <end position="91"/>
    </location>
</feature>
<dbReference type="OrthoDB" id="420264at2759"/>
<dbReference type="Proteomes" id="UP000699462">
    <property type="component" value="Unassembled WGS sequence"/>
</dbReference>
<comment type="caution">
    <text evidence="5">The sequence shown here is derived from an EMBL/GenBank/DDBJ whole genome shotgun (WGS) entry which is preliminary data.</text>
</comment>
<evidence type="ECO:0000259" key="4">
    <source>
        <dbReference type="PROSITE" id="PS50305"/>
    </source>
</evidence>
<keyword evidence="6" id="KW-1185">Reference proteome</keyword>
<dbReference type="InterPro" id="IPR026591">
    <property type="entry name" value="Sirtuin_cat_small_dom_sf"/>
</dbReference>
<comment type="caution">
    <text evidence="3">Lacks conserved residue(s) required for the propagation of feature annotation.</text>
</comment>